<keyword evidence="5" id="KW-0472">Membrane</keyword>
<evidence type="ECO:0000256" key="1">
    <source>
        <dbReference type="ARBA" id="ARBA00004236"/>
    </source>
</evidence>
<dbReference type="GO" id="GO:0005886">
    <property type="term" value="C:plasma membrane"/>
    <property type="evidence" value="ECO:0007669"/>
    <property type="project" value="UniProtKB-SubCell"/>
</dbReference>
<dbReference type="GeneTree" id="ENSGT00940000164102"/>
<dbReference type="GO" id="GO:0002376">
    <property type="term" value="P:immune system process"/>
    <property type="evidence" value="ECO:0007669"/>
    <property type="project" value="UniProtKB-KW"/>
</dbReference>
<dbReference type="InterPro" id="IPR050413">
    <property type="entry name" value="TCR_beta_variable"/>
</dbReference>
<dbReference type="Ensembl" id="ENSCJAT00000121422.1">
    <property type="protein sequence ID" value="ENSCJAP00000084874.1"/>
    <property type="gene ID" value="ENSCJAG00000075995.1"/>
</dbReference>
<evidence type="ECO:0000256" key="5">
    <source>
        <dbReference type="ARBA" id="ARBA00023136"/>
    </source>
</evidence>
<dbReference type="Proteomes" id="UP000008225">
    <property type="component" value="Chromosome 8"/>
</dbReference>
<dbReference type="GO" id="GO:0007166">
    <property type="term" value="P:cell surface receptor signaling pathway"/>
    <property type="evidence" value="ECO:0007669"/>
    <property type="project" value="TreeGrafter"/>
</dbReference>
<evidence type="ECO:0000313" key="8">
    <source>
        <dbReference type="Proteomes" id="UP000008225"/>
    </source>
</evidence>
<dbReference type="RefSeq" id="XP_035108988.2">
    <property type="nucleotide sequence ID" value="XM_035253097.2"/>
</dbReference>
<dbReference type="InterPro" id="IPR036179">
    <property type="entry name" value="Ig-like_dom_sf"/>
</dbReference>
<keyword evidence="2" id="KW-1003">Cell membrane</keyword>
<evidence type="ECO:0000313" key="7">
    <source>
        <dbReference type="Ensembl" id="ENSCJAP00000084874.1"/>
    </source>
</evidence>
<dbReference type="InterPro" id="IPR013106">
    <property type="entry name" value="Ig_V-set"/>
</dbReference>
<dbReference type="InterPro" id="IPR013783">
    <property type="entry name" value="Ig-like_fold"/>
</dbReference>
<protein>
    <recommendedName>
        <fullName evidence="6">Immunoglobulin V-set domain-containing protein</fullName>
    </recommendedName>
</protein>
<organism evidence="7 8">
    <name type="scientific">Callithrix jacchus</name>
    <name type="common">White-tufted-ear marmoset</name>
    <name type="synonym">Simia Jacchus</name>
    <dbReference type="NCBI Taxonomy" id="9483"/>
    <lineage>
        <taxon>Eukaryota</taxon>
        <taxon>Metazoa</taxon>
        <taxon>Chordata</taxon>
        <taxon>Craniata</taxon>
        <taxon>Vertebrata</taxon>
        <taxon>Euteleostomi</taxon>
        <taxon>Mammalia</taxon>
        <taxon>Eutheria</taxon>
        <taxon>Euarchontoglires</taxon>
        <taxon>Primates</taxon>
        <taxon>Haplorrhini</taxon>
        <taxon>Platyrrhini</taxon>
        <taxon>Cebidae</taxon>
        <taxon>Callitrichinae</taxon>
        <taxon>Callithrix</taxon>
        <taxon>Callithrix</taxon>
    </lineage>
</organism>
<reference evidence="7" key="2">
    <citation type="submission" date="2025-08" db="UniProtKB">
        <authorList>
            <consortium name="Ensembl"/>
        </authorList>
    </citation>
    <scope>IDENTIFICATION</scope>
</reference>
<evidence type="ECO:0000256" key="4">
    <source>
        <dbReference type="ARBA" id="ARBA00022859"/>
    </source>
</evidence>
<proteinExistence type="predicted"/>
<evidence type="ECO:0000256" key="2">
    <source>
        <dbReference type="ARBA" id="ARBA00022475"/>
    </source>
</evidence>
<dbReference type="OrthoDB" id="9623484at2759"/>
<dbReference type="PANTHER" id="PTHR23268">
    <property type="entry name" value="T-CELL RECEPTOR BETA CHAIN"/>
    <property type="match status" value="1"/>
</dbReference>
<comment type="subcellular location">
    <subcellularLocation>
        <location evidence="1">Cell membrane</location>
    </subcellularLocation>
</comment>
<sequence>MYLPSRKLCITMQRGMTPALVKSTATVITGKSAYQGLGTLNSRLPTQESEPETDGCFIPVWDGIPAMGPGLLHWVALCLLGAGHGDAMVIQNPRYQLTQLGKPVTLSCFQNLNHDAMYWYQQKPSQAPKLLLYYYDKDLNNEADTPDNFQARRPNTSFCFLDIHSSVLGDAATYLCASSKDTELQCCLPSVHKPHRFPDAGAFSRTLPPPPLTTIGSGFVAVNISSVDKS</sequence>
<evidence type="ECO:0000256" key="3">
    <source>
        <dbReference type="ARBA" id="ARBA00022729"/>
    </source>
</evidence>
<keyword evidence="4" id="KW-0391">Immunity</keyword>
<keyword evidence="3" id="KW-0732">Signal</keyword>
<reference evidence="7 8" key="1">
    <citation type="submission" date="2009-03" db="EMBL/GenBank/DDBJ databases">
        <authorList>
            <person name="Warren W."/>
            <person name="Ye L."/>
            <person name="Minx P."/>
            <person name="Worley K."/>
            <person name="Gibbs R."/>
            <person name="Wilson R.K."/>
        </authorList>
    </citation>
    <scope>NUCLEOTIDE SEQUENCE [LARGE SCALE GENOMIC DNA]</scope>
</reference>
<reference evidence="7" key="3">
    <citation type="submission" date="2025-09" db="UniProtKB">
        <authorList>
            <consortium name="Ensembl"/>
        </authorList>
    </citation>
    <scope>IDENTIFICATION</scope>
</reference>
<dbReference type="SUPFAM" id="SSF48726">
    <property type="entry name" value="Immunoglobulin"/>
    <property type="match status" value="1"/>
</dbReference>
<dbReference type="GeneID" id="118143583"/>
<dbReference type="KEGG" id="cjc:118143583"/>
<accession>A0A8I3W2G2</accession>
<gene>
    <name evidence="7" type="primary">LOC118143583</name>
</gene>
<keyword evidence="8" id="KW-1185">Reference proteome</keyword>
<dbReference type="PANTHER" id="PTHR23268:SF13">
    <property type="entry name" value="IG-LIKE DOMAIN-CONTAINING PROTEIN"/>
    <property type="match status" value="1"/>
</dbReference>
<feature type="domain" description="Immunoglobulin V-set" evidence="6">
    <location>
        <begin position="91"/>
        <end position="181"/>
    </location>
</feature>
<name>A0A8I3W2G2_CALJA</name>
<dbReference type="Pfam" id="PF07686">
    <property type="entry name" value="V-set"/>
    <property type="match status" value="1"/>
</dbReference>
<dbReference type="AlphaFoldDB" id="A0A8I3W2G2"/>
<dbReference type="Gene3D" id="2.60.40.10">
    <property type="entry name" value="Immunoglobulins"/>
    <property type="match status" value="1"/>
</dbReference>
<evidence type="ECO:0000259" key="6">
    <source>
        <dbReference type="Pfam" id="PF07686"/>
    </source>
</evidence>